<proteinExistence type="predicted"/>
<sequence>MYQSQVLPQGRWPTGAALPASIKRPWADYHPNRVNDQVDVDDVFAPRMISRHPNVGQTHRYVRNLSGPTRTMQSSPRMDFIQAPIQTSEAEMRQIEMRILEIRQFEMPHIEMRKVQMRHLEMPQVQMSQFQKPQIEMKTIKPSPSTEFLKIDDLDDCMEACAKYDVGVKEGQTKEQLLEMIGKIRSRPSKEEAENASLD</sequence>
<evidence type="ECO:0000313" key="1">
    <source>
        <dbReference type="EMBL" id="KAF2710811.1"/>
    </source>
</evidence>
<reference evidence="1" key="1">
    <citation type="journal article" date="2020" name="Stud. Mycol.">
        <title>101 Dothideomycetes genomes: a test case for predicting lifestyles and emergence of pathogens.</title>
        <authorList>
            <person name="Haridas S."/>
            <person name="Albert R."/>
            <person name="Binder M."/>
            <person name="Bloem J."/>
            <person name="Labutti K."/>
            <person name="Salamov A."/>
            <person name="Andreopoulos B."/>
            <person name="Baker S."/>
            <person name="Barry K."/>
            <person name="Bills G."/>
            <person name="Bluhm B."/>
            <person name="Cannon C."/>
            <person name="Castanera R."/>
            <person name="Culley D."/>
            <person name="Daum C."/>
            <person name="Ezra D."/>
            <person name="Gonzalez J."/>
            <person name="Henrissat B."/>
            <person name="Kuo A."/>
            <person name="Liang C."/>
            <person name="Lipzen A."/>
            <person name="Lutzoni F."/>
            <person name="Magnuson J."/>
            <person name="Mondo S."/>
            <person name="Nolan M."/>
            <person name="Ohm R."/>
            <person name="Pangilinan J."/>
            <person name="Park H.-J."/>
            <person name="Ramirez L."/>
            <person name="Alfaro M."/>
            <person name="Sun H."/>
            <person name="Tritt A."/>
            <person name="Yoshinaga Y."/>
            <person name="Zwiers L.-H."/>
            <person name="Turgeon B."/>
            <person name="Goodwin S."/>
            <person name="Spatafora J."/>
            <person name="Crous P."/>
            <person name="Grigoriev I."/>
        </authorList>
    </citation>
    <scope>NUCLEOTIDE SEQUENCE</scope>
    <source>
        <strain evidence="1">CBS 279.74</strain>
    </source>
</reference>
<dbReference type="OrthoDB" id="3671094at2759"/>
<accession>A0A6G1KEE9</accession>
<protein>
    <submittedName>
        <fullName evidence="1">Uncharacterized protein</fullName>
    </submittedName>
</protein>
<evidence type="ECO:0000313" key="2">
    <source>
        <dbReference type="Proteomes" id="UP000799428"/>
    </source>
</evidence>
<dbReference type="Proteomes" id="UP000799428">
    <property type="component" value="Unassembled WGS sequence"/>
</dbReference>
<gene>
    <name evidence="1" type="ORF">K504DRAFT_500756</name>
</gene>
<name>A0A6G1KEE9_9PLEO</name>
<organism evidence="1 2">
    <name type="scientific">Pleomassaria siparia CBS 279.74</name>
    <dbReference type="NCBI Taxonomy" id="1314801"/>
    <lineage>
        <taxon>Eukaryota</taxon>
        <taxon>Fungi</taxon>
        <taxon>Dikarya</taxon>
        <taxon>Ascomycota</taxon>
        <taxon>Pezizomycotina</taxon>
        <taxon>Dothideomycetes</taxon>
        <taxon>Pleosporomycetidae</taxon>
        <taxon>Pleosporales</taxon>
        <taxon>Pleomassariaceae</taxon>
        <taxon>Pleomassaria</taxon>
    </lineage>
</organism>
<dbReference type="AlphaFoldDB" id="A0A6G1KEE9"/>
<dbReference type="EMBL" id="MU005768">
    <property type="protein sequence ID" value="KAF2710811.1"/>
    <property type="molecule type" value="Genomic_DNA"/>
</dbReference>
<keyword evidence="2" id="KW-1185">Reference proteome</keyword>